<keyword evidence="1" id="KW-1133">Transmembrane helix</keyword>
<organism evidence="2 3">
    <name type="scientific">Candidatus Mycoplasma haematohominis</name>
    <dbReference type="NCBI Taxonomy" id="1494318"/>
    <lineage>
        <taxon>Bacteria</taxon>
        <taxon>Bacillati</taxon>
        <taxon>Mycoplasmatota</taxon>
        <taxon>Mollicutes</taxon>
        <taxon>Mycoplasmataceae</taxon>
        <taxon>Mycoplasma</taxon>
    </lineage>
</organism>
<evidence type="ECO:0000313" key="3">
    <source>
        <dbReference type="Proteomes" id="UP000324831"/>
    </source>
</evidence>
<keyword evidence="1" id="KW-0812">Transmembrane</keyword>
<keyword evidence="1" id="KW-0472">Membrane</keyword>
<sequence length="720" mass="85074">MVDWISLLSALLGENNYNSTSNLEIPVDLHIYDTYYGYHDSYKFIDEYSFDNKILIFDQKLHRDQSSSNNHGLENIKYLNKTRFLNREYQKEKHHRDHRIDWTNNNGRTNLKDILRLDLTKKDIFTPIAKNIYLDYSHKHSSKIDFYSFYFDKGDEDNKVWKLSFGKLKSNKKTLENLYTSGVNIDHSSKCSSATRNYHRSQIKNFYFEEEGFEGVCEQLDIAWYNINFPSQKTLWSTPYVAYKYTETNYWKKSWHYFILGHLLENQGRSRNLIQNSKDNHIWFVNYDDVFSLVFEEGKFKLKLNEFSELVQKLKESGNNKENTQLVNFLKVSSYLDFKVSYFDGNKKQEKEFKFKDVLEDKAVFVESSNKNVISQASLSVVPSDKNKVSLVDFTSYKYKINLDNLAIKSKIFDDVYFDVNLANQLFPSELLDVEKLNSLFVFTFDNEKYKFSSSSDAIKQLDIRGWINDWDGTAQISYLFNNKRHTYNLNDMQRMPNLDGISLEGKNIEDIQSQLKERYSDVPSYFWGMIKYKPRLLNYFSNSNIKLDIEYPKFHDSALVNIVNRKAWEVKRQNITIPNTEDVFPVLKSNLSKYDQISDLFYLNEYSASAGLKKSDYKFEIADVSETRMLIDVTLEKSSERIDRFKSMKEKPYKRYTVDLENVSNKLDKDKKNKDENSYSGIENGIMWGAGSIFTLTSFLMLIKKFPILKSKFLKFKIM</sequence>
<dbReference type="Proteomes" id="UP000324831">
    <property type="component" value="Unassembled WGS sequence"/>
</dbReference>
<evidence type="ECO:0000256" key="1">
    <source>
        <dbReference type="SAM" id="Phobius"/>
    </source>
</evidence>
<gene>
    <name evidence="2" type="ORF">MHSWG343_02670</name>
</gene>
<accession>A0A478FTE4</accession>
<dbReference type="RefSeq" id="WP_216082875.1">
    <property type="nucleotide sequence ID" value="NZ_CACTIB010000008.1"/>
</dbReference>
<dbReference type="AlphaFoldDB" id="A0A478FTE4"/>
<reference evidence="2 3" key="1">
    <citation type="submission" date="2019-01" db="EMBL/GenBank/DDBJ databases">
        <title>Draft genome sequences of Candidatus Mycoplasma haemohominis SWG34-3 identified from a patient with pyrexia, anemia and liver dysfunction.</title>
        <authorList>
            <person name="Sekizuka T."/>
            <person name="Hattori N."/>
            <person name="Katano H."/>
            <person name="Takuma T."/>
            <person name="Ito T."/>
            <person name="Arai N."/>
            <person name="Yanai R."/>
            <person name="Ishii S."/>
            <person name="Miura Y."/>
            <person name="Tokunaga T."/>
            <person name="Watanabe H."/>
            <person name="Nomura N."/>
            <person name="Eguchi J."/>
            <person name="Arai T."/>
            <person name="Hasegawa H."/>
            <person name="Nakamaki T."/>
            <person name="Wakita T."/>
            <person name="Niki Y."/>
            <person name="Kuroda M."/>
        </authorList>
    </citation>
    <scope>NUCLEOTIDE SEQUENCE [LARGE SCALE GENOMIC DNA]</scope>
    <source>
        <strain evidence="2">SWG34-3</strain>
    </source>
</reference>
<protein>
    <submittedName>
        <fullName evidence="2">Uncharacterized protein</fullName>
    </submittedName>
</protein>
<comment type="caution">
    <text evidence="2">The sequence shown here is derived from an EMBL/GenBank/DDBJ whole genome shotgun (WGS) entry which is preliminary data.</text>
</comment>
<proteinExistence type="predicted"/>
<dbReference type="EMBL" id="BIMN01000001">
    <property type="protein sequence ID" value="GCE63280.1"/>
    <property type="molecule type" value="Genomic_DNA"/>
</dbReference>
<evidence type="ECO:0000313" key="2">
    <source>
        <dbReference type="EMBL" id="GCE63280.1"/>
    </source>
</evidence>
<feature type="transmembrane region" description="Helical" evidence="1">
    <location>
        <begin position="686"/>
        <end position="704"/>
    </location>
</feature>
<name>A0A478FTE4_9MOLU</name>